<feature type="domain" description="FAD/NAD(P)-binding" evidence="8">
    <location>
        <begin position="1"/>
        <end position="160"/>
    </location>
</feature>
<sequence>MVVGHGMVGHCFVEALRDRDLDGRWHITVLCEEPTPAYDRVALPCYVGTWDRGTLALTGNDYAGDDLVRLQVGERVITVDRDAHTVTTSQGQEIGYDALVLATGSYPFVPPIPGNDLDRCFVYRTLDDLDAIRAAAEASEPGAVGIVVGGGLLGLEAAMHCGCWV</sequence>
<organism evidence="9 10">
    <name type="scientific">Mycobacterium innocens</name>
    <dbReference type="NCBI Taxonomy" id="2341083"/>
    <lineage>
        <taxon>Bacteria</taxon>
        <taxon>Bacillati</taxon>
        <taxon>Actinomycetota</taxon>
        <taxon>Actinomycetes</taxon>
        <taxon>Mycobacteriales</taxon>
        <taxon>Mycobacteriaceae</taxon>
        <taxon>Mycobacterium</taxon>
    </lineage>
</organism>
<reference evidence="9 10" key="1">
    <citation type="submission" date="2018-09" db="EMBL/GenBank/DDBJ databases">
        <authorList>
            <person name="Tagini F."/>
        </authorList>
    </citation>
    <scope>NUCLEOTIDE SEQUENCE [LARGE SCALE GENOMIC DNA]</scope>
    <source>
        <strain evidence="9 10">MK13</strain>
    </source>
</reference>
<accession>A0A498QA11</accession>
<evidence type="ECO:0000259" key="8">
    <source>
        <dbReference type="Pfam" id="PF07992"/>
    </source>
</evidence>
<keyword evidence="3" id="KW-0349">Heme</keyword>
<dbReference type="InterPro" id="IPR023753">
    <property type="entry name" value="FAD/NAD-binding_dom"/>
</dbReference>
<dbReference type="Pfam" id="PF07992">
    <property type="entry name" value="Pyr_redox_2"/>
    <property type="match status" value="1"/>
</dbReference>
<evidence type="ECO:0000256" key="6">
    <source>
        <dbReference type="ARBA" id="ARBA00023004"/>
    </source>
</evidence>
<dbReference type="GO" id="GO:0008942">
    <property type="term" value="F:nitrite reductase [NAD(P)H] activity"/>
    <property type="evidence" value="ECO:0007669"/>
    <property type="project" value="UniProtKB-EC"/>
</dbReference>
<keyword evidence="4" id="KW-0479">Metal-binding</keyword>
<dbReference type="PRINTS" id="PR00368">
    <property type="entry name" value="FADPNR"/>
</dbReference>
<gene>
    <name evidence="9" type="primary">nasD_2</name>
    <name evidence="9" type="ORF">LAUMK13_03442</name>
</gene>
<comment type="pathway">
    <text evidence="2">Nitrogen metabolism; nitrate reduction (assimilation).</text>
</comment>
<dbReference type="InterPro" id="IPR052034">
    <property type="entry name" value="NasD-like"/>
</dbReference>
<evidence type="ECO:0000256" key="4">
    <source>
        <dbReference type="ARBA" id="ARBA00022723"/>
    </source>
</evidence>
<dbReference type="Proteomes" id="UP000267289">
    <property type="component" value="Unassembled WGS sequence"/>
</dbReference>
<dbReference type="AlphaFoldDB" id="A0A498QA11"/>
<keyword evidence="5 9" id="KW-0560">Oxidoreductase</keyword>
<dbReference type="SUPFAM" id="SSF51905">
    <property type="entry name" value="FAD/NAD(P)-binding domain"/>
    <property type="match status" value="1"/>
</dbReference>
<dbReference type="EMBL" id="UPHQ01000176">
    <property type="protein sequence ID" value="VBA41205.1"/>
    <property type="molecule type" value="Genomic_DNA"/>
</dbReference>
<dbReference type="GO" id="GO:0046872">
    <property type="term" value="F:metal ion binding"/>
    <property type="evidence" value="ECO:0007669"/>
    <property type="project" value="UniProtKB-KW"/>
</dbReference>
<evidence type="ECO:0000256" key="3">
    <source>
        <dbReference type="ARBA" id="ARBA00022617"/>
    </source>
</evidence>
<evidence type="ECO:0000313" key="10">
    <source>
        <dbReference type="Proteomes" id="UP000267289"/>
    </source>
</evidence>
<dbReference type="InterPro" id="IPR036188">
    <property type="entry name" value="FAD/NAD-bd_sf"/>
</dbReference>
<dbReference type="PANTHER" id="PTHR43809:SF1">
    <property type="entry name" value="NITRITE REDUCTASE (NADH) LARGE SUBUNIT"/>
    <property type="match status" value="1"/>
</dbReference>
<keyword evidence="7" id="KW-0411">Iron-sulfur</keyword>
<evidence type="ECO:0000256" key="1">
    <source>
        <dbReference type="ARBA" id="ARBA00001929"/>
    </source>
</evidence>
<name>A0A498QA11_9MYCO</name>
<evidence type="ECO:0000313" key="9">
    <source>
        <dbReference type="EMBL" id="VBA41205.1"/>
    </source>
</evidence>
<dbReference type="PANTHER" id="PTHR43809">
    <property type="entry name" value="NITRITE REDUCTASE (NADH) LARGE SUBUNIT"/>
    <property type="match status" value="1"/>
</dbReference>
<protein>
    <submittedName>
        <fullName evidence="9">Nitrite reductase [NAD(P)H]</fullName>
        <ecNumber evidence="9">1.7.1.4</ecNumber>
    </submittedName>
</protein>
<comment type="cofactor">
    <cofactor evidence="1">
        <name>siroheme</name>
        <dbReference type="ChEBI" id="CHEBI:60052"/>
    </cofactor>
</comment>
<keyword evidence="6" id="KW-0408">Iron</keyword>
<keyword evidence="10" id="KW-1185">Reference proteome</keyword>
<evidence type="ECO:0000256" key="7">
    <source>
        <dbReference type="ARBA" id="ARBA00023014"/>
    </source>
</evidence>
<dbReference type="GO" id="GO:0051536">
    <property type="term" value="F:iron-sulfur cluster binding"/>
    <property type="evidence" value="ECO:0007669"/>
    <property type="project" value="UniProtKB-KW"/>
</dbReference>
<proteinExistence type="predicted"/>
<dbReference type="EC" id="1.7.1.4" evidence="9"/>
<evidence type="ECO:0000256" key="2">
    <source>
        <dbReference type="ARBA" id="ARBA00005096"/>
    </source>
</evidence>
<dbReference type="Gene3D" id="3.50.50.60">
    <property type="entry name" value="FAD/NAD(P)-binding domain"/>
    <property type="match status" value="2"/>
</dbReference>
<evidence type="ECO:0000256" key="5">
    <source>
        <dbReference type="ARBA" id="ARBA00023002"/>
    </source>
</evidence>